<dbReference type="Proteomes" id="UP000230069">
    <property type="component" value="Unassembled WGS sequence"/>
</dbReference>
<keyword evidence="3" id="KW-0804">Transcription</keyword>
<feature type="region of interest" description="Disordered" evidence="5">
    <location>
        <begin position="101"/>
        <end position="125"/>
    </location>
</feature>
<reference evidence="7 8" key="1">
    <citation type="submission" date="2017-09" db="EMBL/GenBank/DDBJ databases">
        <title>WGS assembly of Aquilegia coerulea Goldsmith.</title>
        <authorList>
            <person name="Hodges S."/>
            <person name="Kramer E."/>
            <person name="Nordborg M."/>
            <person name="Tomkins J."/>
            <person name="Borevitz J."/>
            <person name="Derieg N."/>
            <person name="Yan J."/>
            <person name="Mihaltcheva S."/>
            <person name="Hayes R.D."/>
            <person name="Rokhsar D."/>
        </authorList>
    </citation>
    <scope>NUCLEOTIDE SEQUENCE [LARGE SCALE GENOMIC DNA]</scope>
    <source>
        <strain evidence="8">cv. Goldsmith</strain>
    </source>
</reference>
<dbReference type="GO" id="GO:0005634">
    <property type="term" value="C:nucleus"/>
    <property type="evidence" value="ECO:0007669"/>
    <property type="project" value="UniProtKB-SubCell"/>
</dbReference>
<protein>
    <recommendedName>
        <fullName evidence="6">Myb-like domain-containing protein</fullName>
    </recommendedName>
</protein>
<keyword evidence="8" id="KW-1185">Reference proteome</keyword>
<dbReference type="SUPFAM" id="SSF46689">
    <property type="entry name" value="Homeodomain-like"/>
    <property type="match status" value="1"/>
</dbReference>
<feature type="compositionally biased region" description="Polar residues" evidence="5">
    <location>
        <begin position="107"/>
        <end position="119"/>
    </location>
</feature>
<dbReference type="STRING" id="218851.A0A2G5DCY9"/>
<evidence type="ECO:0000259" key="6">
    <source>
        <dbReference type="SMART" id="SM00717"/>
    </source>
</evidence>
<dbReference type="Gene3D" id="1.10.10.60">
    <property type="entry name" value="Homeodomain-like"/>
    <property type="match status" value="1"/>
</dbReference>
<evidence type="ECO:0000256" key="1">
    <source>
        <dbReference type="ARBA" id="ARBA00004123"/>
    </source>
</evidence>
<evidence type="ECO:0000256" key="4">
    <source>
        <dbReference type="ARBA" id="ARBA00023242"/>
    </source>
</evidence>
<evidence type="ECO:0000313" key="8">
    <source>
        <dbReference type="Proteomes" id="UP000230069"/>
    </source>
</evidence>
<accession>A0A2G5DCY9</accession>
<sequence>MDVLNVNRVQFSSPNSPHFLGSSTCVAKHPEWTRDENKIFEQALCEVDHNSQTLYEDIAARLPGKTVTEVVRHYLALSHDLKVIESGNYTVPKYEDYQKGIVDSDSKANNQPPSSQTNLGRRKKAPNWSKEEHKYVLICFYFSCALIDTLV</sequence>
<keyword evidence="2" id="KW-0805">Transcription regulation</keyword>
<evidence type="ECO:0000313" key="7">
    <source>
        <dbReference type="EMBL" id="PIA41342.1"/>
    </source>
</evidence>
<dbReference type="SMART" id="SM00717">
    <property type="entry name" value="SANT"/>
    <property type="match status" value="1"/>
</dbReference>
<proteinExistence type="predicted"/>
<dbReference type="AlphaFoldDB" id="A0A2G5DCY9"/>
<gene>
    <name evidence="7" type="ORF">AQUCO_02200036v1</name>
</gene>
<dbReference type="FunFam" id="1.10.10.60:FF:000154">
    <property type="entry name" value="Transcription factor SRM1"/>
    <property type="match status" value="1"/>
</dbReference>
<evidence type="ECO:0000256" key="2">
    <source>
        <dbReference type="ARBA" id="ARBA00023015"/>
    </source>
</evidence>
<organism evidence="7 8">
    <name type="scientific">Aquilegia coerulea</name>
    <name type="common">Rocky mountain columbine</name>
    <dbReference type="NCBI Taxonomy" id="218851"/>
    <lineage>
        <taxon>Eukaryota</taxon>
        <taxon>Viridiplantae</taxon>
        <taxon>Streptophyta</taxon>
        <taxon>Embryophyta</taxon>
        <taxon>Tracheophyta</taxon>
        <taxon>Spermatophyta</taxon>
        <taxon>Magnoliopsida</taxon>
        <taxon>Ranunculales</taxon>
        <taxon>Ranunculaceae</taxon>
        <taxon>Thalictroideae</taxon>
        <taxon>Aquilegia</taxon>
    </lineage>
</organism>
<dbReference type="PANTHER" id="PTHR44042">
    <property type="entry name" value="DUPLICATED HOMEODOMAIN-LIKE SUPERFAMILY PROTEIN-RELATED"/>
    <property type="match status" value="1"/>
</dbReference>
<evidence type="ECO:0000256" key="5">
    <source>
        <dbReference type="SAM" id="MobiDB-lite"/>
    </source>
</evidence>
<dbReference type="InterPro" id="IPR001005">
    <property type="entry name" value="SANT/Myb"/>
</dbReference>
<dbReference type="EMBL" id="KZ305039">
    <property type="protein sequence ID" value="PIA41342.1"/>
    <property type="molecule type" value="Genomic_DNA"/>
</dbReference>
<keyword evidence="4" id="KW-0539">Nucleus</keyword>
<dbReference type="InParanoid" id="A0A2G5DCY9"/>
<dbReference type="CDD" id="cd00167">
    <property type="entry name" value="SANT"/>
    <property type="match status" value="1"/>
</dbReference>
<evidence type="ECO:0000256" key="3">
    <source>
        <dbReference type="ARBA" id="ARBA00023163"/>
    </source>
</evidence>
<dbReference type="PANTHER" id="PTHR44042:SF54">
    <property type="entry name" value="MYB-LIKE DNA-BINDING DOMAIN, SHAQKYF CLASS PROTEIN"/>
    <property type="match status" value="1"/>
</dbReference>
<dbReference type="OrthoDB" id="118550at2759"/>
<name>A0A2G5DCY9_AQUCA</name>
<dbReference type="InterPro" id="IPR009057">
    <property type="entry name" value="Homeodomain-like_sf"/>
</dbReference>
<feature type="domain" description="Myb-like" evidence="6">
    <location>
        <begin position="28"/>
        <end position="80"/>
    </location>
</feature>
<comment type="subcellular location">
    <subcellularLocation>
        <location evidence="1">Nucleus</location>
    </subcellularLocation>
</comment>